<dbReference type="Proteomes" id="UP000429523">
    <property type="component" value="Unassembled WGS sequence"/>
</dbReference>
<dbReference type="EMBL" id="QXFZ01001908">
    <property type="protein sequence ID" value="KAE9083286.1"/>
    <property type="molecule type" value="Genomic_DNA"/>
</dbReference>
<dbReference type="Proteomes" id="UP000486351">
    <property type="component" value="Unassembled WGS sequence"/>
</dbReference>
<dbReference type="AlphaFoldDB" id="A0A6A3EN67"/>
<reference evidence="12 13" key="1">
    <citation type="submission" date="2018-08" db="EMBL/GenBank/DDBJ databases">
        <title>Genomic investigation of the strawberry pathogen Phytophthora fragariae indicates pathogenicity is determined by transcriptional variation in three key races.</title>
        <authorList>
            <person name="Adams T.M."/>
            <person name="Armitage A.D."/>
            <person name="Sobczyk M.K."/>
            <person name="Bates H.J."/>
            <person name="Dunwell J.M."/>
            <person name="Nellist C.F."/>
            <person name="Harrison R.J."/>
        </authorList>
    </citation>
    <scope>NUCLEOTIDE SEQUENCE [LARGE SCALE GENOMIC DNA]</scope>
    <source>
        <strain evidence="10 14">A4</strain>
        <strain evidence="7 15">BC-1</strain>
        <strain evidence="8 19">BC-23</strain>
        <strain evidence="9 13">NOV-27</strain>
        <strain evidence="6 16">NOV-5</strain>
        <strain evidence="4 17">NOV-71</strain>
        <strain evidence="11 20">NOV-77</strain>
        <strain evidence="2 12">NOV-9</strain>
        <strain evidence="5 21">ONT-3</strain>
        <strain evidence="3 18">SCRP245</strain>
    </source>
</reference>
<dbReference type="EMBL" id="QXFW01001571">
    <property type="protein sequence ID" value="KAE8988831.1"/>
    <property type="molecule type" value="Genomic_DNA"/>
</dbReference>
<feature type="chain" id="PRO_5033871936" evidence="1">
    <location>
        <begin position="19"/>
        <end position="60"/>
    </location>
</feature>
<evidence type="ECO:0000313" key="21">
    <source>
        <dbReference type="Proteomes" id="UP000488956"/>
    </source>
</evidence>
<dbReference type="Proteomes" id="UP000433483">
    <property type="component" value="Unassembled WGS sequence"/>
</dbReference>
<feature type="signal peptide" evidence="1">
    <location>
        <begin position="1"/>
        <end position="18"/>
    </location>
</feature>
<evidence type="ECO:0000313" key="7">
    <source>
        <dbReference type="EMBL" id="KAE9197090.1"/>
    </source>
</evidence>
<evidence type="ECO:0000313" key="13">
    <source>
        <dbReference type="Proteomes" id="UP000433483"/>
    </source>
</evidence>
<evidence type="ECO:0000313" key="18">
    <source>
        <dbReference type="Proteomes" id="UP000460718"/>
    </source>
</evidence>
<evidence type="ECO:0000313" key="3">
    <source>
        <dbReference type="EMBL" id="KAE8988831.1"/>
    </source>
</evidence>
<evidence type="ECO:0000313" key="6">
    <source>
        <dbReference type="EMBL" id="KAE9111333.1"/>
    </source>
</evidence>
<evidence type="ECO:0000313" key="14">
    <source>
        <dbReference type="Proteomes" id="UP000437068"/>
    </source>
</evidence>
<evidence type="ECO:0000313" key="4">
    <source>
        <dbReference type="EMBL" id="KAE9083286.1"/>
    </source>
</evidence>
<dbReference type="Proteomes" id="UP000440367">
    <property type="component" value="Unassembled WGS sequence"/>
</dbReference>
<gene>
    <name evidence="10" type="ORF">PF001_g20594</name>
    <name evidence="7" type="ORF">PF002_g22848</name>
    <name evidence="8" type="ORF">PF004_g18520</name>
    <name evidence="9" type="ORF">PF005_g13905</name>
    <name evidence="6" type="ORF">PF006_g20244</name>
    <name evidence="4" type="ORF">PF007_g21966</name>
    <name evidence="11" type="ORF">PF008_g22798</name>
    <name evidence="2" type="ORF">PF009_g15013</name>
    <name evidence="5" type="ORF">PF010_g21156</name>
    <name evidence="3" type="ORF">PF011_g19017</name>
</gene>
<evidence type="ECO:0000313" key="17">
    <source>
        <dbReference type="Proteomes" id="UP000441208"/>
    </source>
</evidence>
<keyword evidence="13" id="KW-1185">Reference proteome</keyword>
<protein>
    <submittedName>
        <fullName evidence="2">Uncharacterized protein</fullName>
    </submittedName>
</protein>
<dbReference type="EMBL" id="QXGE01001786">
    <property type="protein sequence ID" value="KAE9288265.1"/>
    <property type="molecule type" value="Genomic_DNA"/>
</dbReference>
<name>A0A6A3EN67_9STRA</name>
<dbReference type="Proteomes" id="UP000460718">
    <property type="component" value="Unassembled WGS sequence"/>
</dbReference>
<evidence type="ECO:0000313" key="2">
    <source>
        <dbReference type="EMBL" id="KAE8935024.1"/>
    </source>
</evidence>
<dbReference type="Proteomes" id="UP000476176">
    <property type="component" value="Unassembled WGS sequence"/>
</dbReference>
<evidence type="ECO:0000313" key="5">
    <source>
        <dbReference type="EMBL" id="KAE9083601.1"/>
    </source>
</evidence>
<proteinExistence type="predicted"/>
<organism evidence="2 12">
    <name type="scientific">Phytophthora fragariae</name>
    <dbReference type="NCBI Taxonomy" id="53985"/>
    <lineage>
        <taxon>Eukaryota</taxon>
        <taxon>Sar</taxon>
        <taxon>Stramenopiles</taxon>
        <taxon>Oomycota</taxon>
        <taxon>Peronosporomycetes</taxon>
        <taxon>Peronosporales</taxon>
        <taxon>Peronosporaceae</taxon>
        <taxon>Phytophthora</taxon>
    </lineage>
</organism>
<dbReference type="EMBL" id="QXGB01000794">
    <property type="protein sequence ID" value="KAE9204153.1"/>
    <property type="molecule type" value="Genomic_DNA"/>
</dbReference>
<evidence type="ECO:0000313" key="9">
    <source>
        <dbReference type="EMBL" id="KAE9204153.1"/>
    </source>
</evidence>
<sequence length="60" mass="6883">MLTTLDALYILFIRKTLADVSSPIFDSLKICFKTLHFLADVFLIVRDTCIDHLVINEPTQ</sequence>
<dbReference type="Proteomes" id="UP000437068">
    <property type="component" value="Unassembled WGS sequence"/>
</dbReference>
<dbReference type="EMBL" id="QXGC01001478">
    <property type="protein sequence ID" value="KAE9202096.1"/>
    <property type="molecule type" value="Genomic_DNA"/>
</dbReference>
<evidence type="ECO:0000313" key="15">
    <source>
        <dbReference type="Proteomes" id="UP000440367"/>
    </source>
</evidence>
<evidence type="ECO:0000313" key="8">
    <source>
        <dbReference type="EMBL" id="KAE9202096.1"/>
    </source>
</evidence>
<dbReference type="Proteomes" id="UP000488956">
    <property type="component" value="Unassembled WGS sequence"/>
</dbReference>
<evidence type="ECO:0000313" key="19">
    <source>
        <dbReference type="Proteomes" id="UP000476176"/>
    </source>
</evidence>
<evidence type="ECO:0000313" key="20">
    <source>
        <dbReference type="Proteomes" id="UP000486351"/>
    </source>
</evidence>
<dbReference type="EMBL" id="QXFY01002201">
    <property type="protein sequence ID" value="KAE9301287.1"/>
    <property type="molecule type" value="Genomic_DNA"/>
</dbReference>
<evidence type="ECO:0000313" key="12">
    <source>
        <dbReference type="Proteomes" id="UP000429523"/>
    </source>
</evidence>
<evidence type="ECO:0000256" key="1">
    <source>
        <dbReference type="SAM" id="SignalP"/>
    </source>
</evidence>
<dbReference type="Proteomes" id="UP000440732">
    <property type="component" value="Unassembled WGS sequence"/>
</dbReference>
<evidence type="ECO:0000313" key="10">
    <source>
        <dbReference type="EMBL" id="KAE9288265.1"/>
    </source>
</evidence>
<dbReference type="EMBL" id="QXGD01001894">
    <property type="protein sequence ID" value="KAE9197090.1"/>
    <property type="molecule type" value="Genomic_DNA"/>
</dbReference>
<evidence type="ECO:0000313" key="16">
    <source>
        <dbReference type="Proteomes" id="UP000440732"/>
    </source>
</evidence>
<dbReference type="EMBL" id="QXGF01000846">
    <property type="protein sequence ID" value="KAE8935024.1"/>
    <property type="molecule type" value="Genomic_DNA"/>
</dbReference>
<comment type="caution">
    <text evidence="2">The sequence shown here is derived from an EMBL/GenBank/DDBJ whole genome shotgun (WGS) entry which is preliminary data.</text>
</comment>
<dbReference type="EMBL" id="QXGA01001750">
    <property type="protein sequence ID" value="KAE9111333.1"/>
    <property type="molecule type" value="Genomic_DNA"/>
</dbReference>
<accession>A0A6A3EN67</accession>
<keyword evidence="1" id="KW-0732">Signal</keyword>
<dbReference type="EMBL" id="QXFX01001872">
    <property type="protein sequence ID" value="KAE9083601.1"/>
    <property type="molecule type" value="Genomic_DNA"/>
</dbReference>
<evidence type="ECO:0000313" key="11">
    <source>
        <dbReference type="EMBL" id="KAE9301287.1"/>
    </source>
</evidence>
<dbReference type="OrthoDB" id="10281070at2759"/>
<dbReference type="Proteomes" id="UP000441208">
    <property type="component" value="Unassembled WGS sequence"/>
</dbReference>